<feature type="compositionally biased region" description="Basic and acidic residues" evidence="1">
    <location>
        <begin position="611"/>
        <end position="621"/>
    </location>
</feature>
<protein>
    <recommendedName>
        <fullName evidence="4">Lipopolysaccharide biosynthesis protein</fullName>
    </recommendedName>
</protein>
<dbReference type="Pfam" id="PF05045">
    <property type="entry name" value="RgpF"/>
    <property type="match status" value="1"/>
</dbReference>
<dbReference type="KEGG" id="psd:DSC_02565"/>
<dbReference type="EMBL" id="CP003093">
    <property type="protein sequence ID" value="AER55166.1"/>
    <property type="molecule type" value="Genomic_DNA"/>
</dbReference>
<dbReference type="eggNOG" id="COG3754">
    <property type="taxonomic scope" value="Bacteria"/>
</dbReference>
<dbReference type="InterPro" id="IPR007739">
    <property type="entry name" value="RgpF"/>
</dbReference>
<organism evidence="2 3">
    <name type="scientific">Pseudoxanthomonas spadix (strain BD-a59)</name>
    <dbReference type="NCBI Taxonomy" id="1045855"/>
    <lineage>
        <taxon>Bacteria</taxon>
        <taxon>Pseudomonadati</taxon>
        <taxon>Pseudomonadota</taxon>
        <taxon>Gammaproteobacteria</taxon>
        <taxon>Lysobacterales</taxon>
        <taxon>Lysobacteraceae</taxon>
        <taxon>Pseudoxanthomonas</taxon>
    </lineage>
</organism>
<dbReference type="AlphaFoldDB" id="G7UVP9"/>
<dbReference type="PANTHER" id="PTHR41244">
    <property type="entry name" value="RHAMNAN SYNTHESIS F"/>
    <property type="match status" value="1"/>
</dbReference>
<gene>
    <name evidence="2" type="ordered locus">DSC_02565</name>
</gene>
<dbReference type="CDD" id="cd11579">
    <property type="entry name" value="Glyco_tran_WbsX"/>
    <property type="match status" value="1"/>
</dbReference>
<accession>G7UVP9</accession>
<sequence length="621" mass="71245">MTPAIGHVAYRTEALPAPLPARLIAFYLPQFHPIAENDAWWGTGFTEWHNVANALPQFEGHWQPRIPADLGYYDLRQPEVMHRQARLAREYGIEGFCFYFYWFGGRTLLEKPLQQWLADSSLDLPLCLCWANERWARNWDGRAGVTLIDQQHSEQDDLSFIAHIAPYLRDPRYLRVEGKPMLLVYRPGLLPDAGASTRRWRLWCQENGIGDIHLAYVQGFERPDPRQIGFDAAIEFPPNLASPQNLTAQQRLINPDYSGSVLDWRELAHESAARPLPDYLLYPGVNPGWDNEPRRAGRGRTYLHASPRGYRDWLRATIHVRMSRIPNPQRMVFINAWNEWAEGAVLEPELRLGHAWLQATRDALREAVPATRSPHVVVHAWYLDAFDEIARALEASAIPWRVIVTTSPEREAVVRERLQSSRLSWELEVFENRGRDILPFLRVADRLLDAGVEVVLKLHTKRSTHREDGRLWLEELLSSLLDRNSERIALARFAQEPRLGLLAPDGHLLRVADYIGANTEALDFVCARTGVPSMLWRQGSFVSGSMFWVRLKALRPALDALWTADEFEQEHGQIDGTLAHAMERMVNTWVQYAGYHTRSMGELSGSPPERPSGDYRYAKRG</sequence>
<feature type="region of interest" description="Disordered" evidence="1">
    <location>
        <begin position="600"/>
        <end position="621"/>
    </location>
</feature>
<proteinExistence type="predicted"/>
<dbReference type="PANTHER" id="PTHR41244:SF1">
    <property type="entry name" value="GLYCOSYLTRANSFERASE"/>
    <property type="match status" value="1"/>
</dbReference>
<dbReference type="HOGENOM" id="CLU_018279_0_0_6"/>
<dbReference type="STRING" id="1045855.DSC_02565"/>
<dbReference type="Gene3D" id="3.20.20.80">
    <property type="entry name" value="Glycosidases"/>
    <property type="match status" value="1"/>
</dbReference>
<evidence type="ECO:0000256" key="1">
    <source>
        <dbReference type="SAM" id="MobiDB-lite"/>
    </source>
</evidence>
<evidence type="ECO:0008006" key="4">
    <source>
        <dbReference type="Google" id="ProtNLM"/>
    </source>
</evidence>
<name>G7UVP9_PSEUP</name>
<reference evidence="2 3" key="1">
    <citation type="journal article" date="2012" name="J. Bacteriol.">
        <title>Complete Genome Sequence of the BTEX-Degrading Bacterium Pseudoxanthomonas spadix BD-a59.</title>
        <authorList>
            <person name="Lee S.H."/>
            <person name="Jin H.M."/>
            <person name="Lee H.J."/>
            <person name="Kim J.M."/>
            <person name="Jeon C.O."/>
        </authorList>
    </citation>
    <scope>NUCLEOTIDE SEQUENCE [LARGE SCALE GENOMIC DNA]</scope>
    <source>
        <strain evidence="2 3">BD-a59</strain>
    </source>
</reference>
<evidence type="ECO:0000313" key="3">
    <source>
        <dbReference type="Proteomes" id="UP000005870"/>
    </source>
</evidence>
<keyword evidence="3" id="KW-1185">Reference proteome</keyword>
<dbReference type="InterPro" id="IPR032719">
    <property type="entry name" value="WbsX"/>
</dbReference>
<dbReference type="Proteomes" id="UP000005870">
    <property type="component" value="Chromosome"/>
</dbReference>
<evidence type="ECO:0000313" key="2">
    <source>
        <dbReference type="EMBL" id="AER55166.1"/>
    </source>
</evidence>
<dbReference type="Pfam" id="PF14307">
    <property type="entry name" value="Glyco_tran_WbsX"/>
    <property type="match status" value="1"/>
</dbReference>